<protein>
    <submittedName>
        <fullName evidence="1">Uncharacterized protein</fullName>
    </submittedName>
</protein>
<accession>A0A8T1TQZ2</accession>
<dbReference type="VEuPathDB" id="FungiDB:PC110_g17865"/>
<comment type="caution">
    <text evidence="1">The sequence shown here is derived from an EMBL/GenBank/DDBJ whole genome shotgun (WGS) entry which is preliminary data.</text>
</comment>
<dbReference type="VEuPathDB" id="FungiDB:PC110_g20089"/>
<gene>
    <name evidence="1" type="ORF">JG687_00016975</name>
</gene>
<name>A0A8T1TQZ2_9STRA</name>
<dbReference type="OrthoDB" id="104687at2759"/>
<dbReference type="Proteomes" id="UP000688947">
    <property type="component" value="Unassembled WGS sequence"/>
</dbReference>
<dbReference type="PANTHER" id="PTHR40866:SF1">
    <property type="entry name" value="BED-TYPE DOMAIN-CONTAINING PROTEIN"/>
    <property type="match status" value="1"/>
</dbReference>
<sequence length="208" mass="22795">MVSNIAVVNEDTYAKIPGSFDNLALPNGQMECVTSLAPTALRRPRELSPYNFRGENNGTVLSFVDKKSATVFGWLEWTICANLLLSFCENELTRRYTSLGTICDDTLVLYIHEHYLAVFAAFGHDGKQEAVLLAMAPLLGKEACVSNPHHDADAHIASLKTILKPVKRHIECVRFLVGDNCSVNGSIATKLGIPLVGRASHRLNLAMN</sequence>
<dbReference type="EMBL" id="JAENGZ010001843">
    <property type="protein sequence ID" value="KAG6945995.1"/>
    <property type="molecule type" value="Genomic_DNA"/>
</dbReference>
<dbReference type="PANTHER" id="PTHR40866">
    <property type="entry name" value="BED-TYPE DOMAIN-CONTAINING PROTEIN"/>
    <property type="match status" value="1"/>
</dbReference>
<organism evidence="1 2">
    <name type="scientific">Phytophthora cactorum</name>
    <dbReference type="NCBI Taxonomy" id="29920"/>
    <lineage>
        <taxon>Eukaryota</taxon>
        <taxon>Sar</taxon>
        <taxon>Stramenopiles</taxon>
        <taxon>Oomycota</taxon>
        <taxon>Peronosporomycetes</taxon>
        <taxon>Peronosporales</taxon>
        <taxon>Peronosporaceae</taxon>
        <taxon>Phytophthora</taxon>
    </lineage>
</organism>
<evidence type="ECO:0000313" key="1">
    <source>
        <dbReference type="EMBL" id="KAG6945995.1"/>
    </source>
</evidence>
<reference evidence="1" key="1">
    <citation type="submission" date="2021-01" db="EMBL/GenBank/DDBJ databases">
        <title>Phytophthora aleatoria, a newly-described species from Pinus radiata is distinct from Phytophthora cactorum isolates based on comparative genomics.</title>
        <authorList>
            <person name="Mcdougal R."/>
            <person name="Panda P."/>
            <person name="Williams N."/>
            <person name="Studholme D.J."/>
        </authorList>
    </citation>
    <scope>NUCLEOTIDE SEQUENCE</scope>
    <source>
        <strain evidence="1">NZFS 3830</strain>
    </source>
</reference>
<dbReference type="AlphaFoldDB" id="A0A8T1TQZ2"/>
<proteinExistence type="predicted"/>
<evidence type="ECO:0000313" key="2">
    <source>
        <dbReference type="Proteomes" id="UP000688947"/>
    </source>
</evidence>